<dbReference type="Pfam" id="PF12645">
    <property type="entry name" value="HTH_16"/>
    <property type="match status" value="1"/>
</dbReference>
<dbReference type="AlphaFoldDB" id="A0A410QC55"/>
<dbReference type="InterPro" id="IPR024760">
    <property type="entry name" value="HTH_dom_conjug_TS-like"/>
</dbReference>
<evidence type="ECO:0000313" key="3">
    <source>
        <dbReference type="Proteomes" id="UP000287969"/>
    </source>
</evidence>
<dbReference type="GO" id="GO:0006352">
    <property type="term" value="P:DNA-templated transcription initiation"/>
    <property type="evidence" value="ECO:0007669"/>
    <property type="project" value="InterPro"/>
</dbReference>
<dbReference type="SUPFAM" id="SSF88946">
    <property type="entry name" value="Sigma2 domain of RNA polymerase sigma factors"/>
    <property type="match status" value="1"/>
</dbReference>
<dbReference type="EMBL" id="CP035282">
    <property type="protein sequence ID" value="QAT61408.1"/>
    <property type="molecule type" value="Genomic_DNA"/>
</dbReference>
<evidence type="ECO:0000259" key="1">
    <source>
        <dbReference type="Pfam" id="PF12645"/>
    </source>
</evidence>
<dbReference type="KEGG" id="spoa:EQM13_07365"/>
<sequence length="80" mass="9379">MEDEKFVELCKLSKAGNKDALNKLILIFKPLLYQNSMIDGVFDEDLYQELNIKLIDCIKKFDFNCKDEILSCLDIKNEEK</sequence>
<accession>A0A410QC55</accession>
<keyword evidence="3" id="KW-1185">Reference proteome</keyword>
<reference evidence="3" key="1">
    <citation type="submission" date="2019-01" db="EMBL/GenBank/DDBJ databases">
        <title>Draft genomes of a novel of Sporanaerobacter strains.</title>
        <authorList>
            <person name="Ma S."/>
        </authorList>
    </citation>
    <scope>NUCLEOTIDE SEQUENCE [LARGE SCALE GENOMIC DNA]</scope>
    <source>
        <strain evidence="3">NJN-17</strain>
    </source>
</reference>
<dbReference type="RefSeq" id="WP_071141178.1">
    <property type="nucleotide sequence ID" value="NZ_CP035282.1"/>
</dbReference>
<dbReference type="InterPro" id="IPR013325">
    <property type="entry name" value="RNA_pol_sigma_r2"/>
</dbReference>
<feature type="domain" description="Helix-turn-helix conjugative transposon-like" evidence="1">
    <location>
        <begin position="12"/>
        <end position="62"/>
    </location>
</feature>
<dbReference type="Proteomes" id="UP000287969">
    <property type="component" value="Chromosome"/>
</dbReference>
<protein>
    <submittedName>
        <fullName evidence="2">Helix-turn-helix domain-containing protein</fullName>
    </submittedName>
</protein>
<proteinExistence type="predicted"/>
<gene>
    <name evidence="2" type="ORF">EQM13_07365</name>
</gene>
<organism evidence="2 3">
    <name type="scientific">Acidilutibacter cellobiosedens</name>
    <dbReference type="NCBI Taxonomy" id="2507161"/>
    <lineage>
        <taxon>Bacteria</taxon>
        <taxon>Bacillati</taxon>
        <taxon>Bacillota</taxon>
        <taxon>Tissierellia</taxon>
        <taxon>Tissierellales</taxon>
        <taxon>Acidilutibacteraceae</taxon>
        <taxon>Acidilutibacter</taxon>
    </lineage>
</organism>
<dbReference type="GO" id="GO:0003700">
    <property type="term" value="F:DNA-binding transcription factor activity"/>
    <property type="evidence" value="ECO:0007669"/>
    <property type="project" value="InterPro"/>
</dbReference>
<dbReference type="OrthoDB" id="1856222at2"/>
<name>A0A410QC55_9FIRM</name>
<evidence type="ECO:0000313" key="2">
    <source>
        <dbReference type="EMBL" id="QAT61408.1"/>
    </source>
</evidence>